<keyword evidence="3" id="KW-1185">Reference proteome</keyword>
<dbReference type="AlphaFoldDB" id="V2WUW5"/>
<evidence type="ECO:0000313" key="3">
    <source>
        <dbReference type="Proteomes" id="UP000017559"/>
    </source>
</evidence>
<sequence length="214" mass="22567">MPTLAELTIYILTAITASTHAVPIPNLDLVNIAGPISARQLPNVGLANIGDISTDPINARGVGLVNLGDVKVGSIMQLPKAELVNGADIATGEVSAPHVDEIVVILEKATFPRRLAPFRLTILLRALLAQPLLNVSINASGDVFASDVPDVTAPPVNHPGRCPEAYKLCQCPVCKRSLLWFMQSFDGLLQSVNSSVGGTFTSAVTPQISITRSE</sequence>
<feature type="signal peptide" evidence="1">
    <location>
        <begin position="1"/>
        <end position="21"/>
    </location>
</feature>
<reference evidence="2 3" key="1">
    <citation type="journal article" date="2014" name="BMC Genomics">
        <title>Genome and secretome analysis of the hemibiotrophic fungal pathogen, Moniliophthora roreri, which causes frosty pod rot disease of cacao: mechanisms of the biotrophic and necrotrophic phases.</title>
        <authorList>
            <person name="Meinhardt L.W."/>
            <person name="Costa G.G.L."/>
            <person name="Thomazella D.P.T."/>
            <person name="Teixeira P.J.P.L."/>
            <person name="Carazzolle M.F."/>
            <person name="Schuster S.C."/>
            <person name="Carlson J.E."/>
            <person name="Guiltinan M.J."/>
            <person name="Mieczkowski P."/>
            <person name="Farmer A."/>
            <person name="Ramaraj T."/>
            <person name="Crozier J."/>
            <person name="Davis R.E."/>
            <person name="Shao J."/>
            <person name="Melnick R.L."/>
            <person name="Pereira G.A.G."/>
            <person name="Bailey B.A."/>
        </authorList>
    </citation>
    <scope>NUCLEOTIDE SEQUENCE [LARGE SCALE GENOMIC DNA]</scope>
    <source>
        <strain evidence="2 3">MCA 2997</strain>
    </source>
</reference>
<name>V2WUW5_MONRO</name>
<dbReference type="EMBL" id="AWSO01001385">
    <property type="protein sequence ID" value="ESK84005.1"/>
    <property type="molecule type" value="Genomic_DNA"/>
</dbReference>
<organism evidence="2 3">
    <name type="scientific">Moniliophthora roreri (strain MCA 2997)</name>
    <name type="common">Cocoa frosty pod rot fungus</name>
    <name type="synonym">Crinipellis roreri</name>
    <dbReference type="NCBI Taxonomy" id="1381753"/>
    <lineage>
        <taxon>Eukaryota</taxon>
        <taxon>Fungi</taxon>
        <taxon>Dikarya</taxon>
        <taxon>Basidiomycota</taxon>
        <taxon>Agaricomycotina</taxon>
        <taxon>Agaricomycetes</taxon>
        <taxon>Agaricomycetidae</taxon>
        <taxon>Agaricales</taxon>
        <taxon>Marasmiineae</taxon>
        <taxon>Marasmiaceae</taxon>
        <taxon>Moniliophthora</taxon>
    </lineage>
</organism>
<dbReference type="HOGENOM" id="CLU_1289238_0_0_1"/>
<evidence type="ECO:0000313" key="2">
    <source>
        <dbReference type="EMBL" id="ESK84005.1"/>
    </source>
</evidence>
<evidence type="ECO:0000256" key="1">
    <source>
        <dbReference type="SAM" id="SignalP"/>
    </source>
</evidence>
<accession>V2WUW5</accession>
<proteinExistence type="predicted"/>
<keyword evidence="1" id="KW-0732">Signal</keyword>
<dbReference type="KEGG" id="mrr:Moror_11541"/>
<comment type="caution">
    <text evidence="2">The sequence shown here is derived from an EMBL/GenBank/DDBJ whole genome shotgun (WGS) entry which is preliminary data.</text>
</comment>
<feature type="chain" id="PRO_5004711262" evidence="1">
    <location>
        <begin position="22"/>
        <end position="214"/>
    </location>
</feature>
<dbReference type="Proteomes" id="UP000017559">
    <property type="component" value="Unassembled WGS sequence"/>
</dbReference>
<protein>
    <submittedName>
        <fullName evidence="2">Uncharacterized protein</fullName>
    </submittedName>
</protein>
<gene>
    <name evidence="2" type="ORF">Moror_11541</name>
</gene>